<dbReference type="GeneID" id="38781041"/>
<dbReference type="OrthoDB" id="2662268at2759"/>
<dbReference type="InParanoid" id="A0A401GQY8"/>
<protein>
    <submittedName>
        <fullName evidence="1">Uncharacterized protein</fullName>
    </submittedName>
</protein>
<dbReference type="EMBL" id="BFAD01000006">
    <property type="protein sequence ID" value="GBE84124.1"/>
    <property type="molecule type" value="Genomic_DNA"/>
</dbReference>
<dbReference type="AlphaFoldDB" id="A0A401GQY8"/>
<proteinExistence type="predicted"/>
<evidence type="ECO:0000313" key="1">
    <source>
        <dbReference type="EMBL" id="GBE84124.1"/>
    </source>
</evidence>
<evidence type="ECO:0000313" key="2">
    <source>
        <dbReference type="Proteomes" id="UP000287166"/>
    </source>
</evidence>
<organism evidence="1 2">
    <name type="scientific">Sparassis crispa</name>
    <dbReference type="NCBI Taxonomy" id="139825"/>
    <lineage>
        <taxon>Eukaryota</taxon>
        <taxon>Fungi</taxon>
        <taxon>Dikarya</taxon>
        <taxon>Basidiomycota</taxon>
        <taxon>Agaricomycotina</taxon>
        <taxon>Agaricomycetes</taxon>
        <taxon>Polyporales</taxon>
        <taxon>Sparassidaceae</taxon>
        <taxon>Sparassis</taxon>
    </lineage>
</organism>
<dbReference type="Proteomes" id="UP000287166">
    <property type="component" value="Unassembled WGS sequence"/>
</dbReference>
<gene>
    <name evidence="1" type="ORF">SCP_0601020</name>
</gene>
<reference evidence="1 2" key="1">
    <citation type="journal article" date="2018" name="Sci. Rep.">
        <title>Genome sequence of the cauliflower mushroom Sparassis crispa (Hanabiratake) and its association with beneficial usage.</title>
        <authorList>
            <person name="Kiyama R."/>
            <person name="Furutani Y."/>
            <person name="Kawaguchi K."/>
            <person name="Nakanishi T."/>
        </authorList>
    </citation>
    <scope>NUCLEOTIDE SEQUENCE [LARGE SCALE GENOMIC DNA]</scope>
</reference>
<dbReference type="RefSeq" id="XP_027615037.1">
    <property type="nucleotide sequence ID" value="XM_027759236.1"/>
</dbReference>
<name>A0A401GQY8_9APHY</name>
<accession>A0A401GQY8</accession>
<keyword evidence="2" id="KW-1185">Reference proteome</keyword>
<sequence length="299" mass="33683">MSNDKRQFIPLTECFIHGGARLNADAGEFALSFIVTSFLENFWRNLHENHGLLWTLVQIRLGDGAQDTVLGFDVGSEAVNHAVATLTTGYKSVRCPPITGLPEVTESVFTTVLSEDNQLRLESIGEESFNYRYLRPQDTPTSYQPGQYILPQESAFTKPAKHFILFKDSLSLRSPRGVSMTECLHPSTLRLDGKREPVESIRNHQFIMLQIFWPGCTPWARVLQVNNDEGSVVDRCKLAAMVAASFRDMFMEDAVPPRRDGSPARLTGLRFEQLHLVKLSSLDGVNWEAEVNVLTRAWI</sequence>
<comment type="caution">
    <text evidence="1">The sequence shown here is derived from an EMBL/GenBank/DDBJ whole genome shotgun (WGS) entry which is preliminary data.</text>
</comment>